<dbReference type="EMBL" id="BAAANK010000003">
    <property type="protein sequence ID" value="GAA1829911.1"/>
    <property type="molecule type" value="Genomic_DNA"/>
</dbReference>
<evidence type="ECO:0000256" key="1">
    <source>
        <dbReference type="SAM" id="MobiDB-lite"/>
    </source>
</evidence>
<dbReference type="InterPro" id="IPR000073">
    <property type="entry name" value="AB_hydrolase_1"/>
</dbReference>
<name>A0ABN2MKL4_9MICO</name>
<accession>A0ABN2MKL4</accession>
<feature type="region of interest" description="Disordered" evidence="1">
    <location>
        <begin position="532"/>
        <end position="564"/>
    </location>
</feature>
<evidence type="ECO:0000313" key="4">
    <source>
        <dbReference type="Proteomes" id="UP001501746"/>
    </source>
</evidence>
<dbReference type="PANTHER" id="PTHR43194:SF2">
    <property type="entry name" value="PEROXISOMAL MEMBRANE PROTEIN LPX1"/>
    <property type="match status" value="1"/>
</dbReference>
<dbReference type="PRINTS" id="PR00111">
    <property type="entry name" value="ABHYDROLASE"/>
</dbReference>
<feature type="domain" description="AB hydrolase-1" evidence="2">
    <location>
        <begin position="43"/>
        <end position="250"/>
    </location>
</feature>
<keyword evidence="4" id="KW-1185">Reference proteome</keyword>
<dbReference type="Proteomes" id="UP001501746">
    <property type="component" value="Unassembled WGS sequence"/>
</dbReference>
<dbReference type="InterPro" id="IPR050228">
    <property type="entry name" value="Carboxylesterase_BioH"/>
</dbReference>
<evidence type="ECO:0000259" key="2">
    <source>
        <dbReference type="Pfam" id="PF12697"/>
    </source>
</evidence>
<comment type="caution">
    <text evidence="3">The sequence shown here is derived from an EMBL/GenBank/DDBJ whole genome shotgun (WGS) entry which is preliminary data.</text>
</comment>
<dbReference type="PANTHER" id="PTHR43194">
    <property type="entry name" value="HYDROLASE ALPHA/BETA FOLD FAMILY"/>
    <property type="match status" value="1"/>
</dbReference>
<reference evidence="3 4" key="1">
    <citation type="journal article" date="2019" name="Int. J. Syst. Evol. Microbiol.">
        <title>The Global Catalogue of Microorganisms (GCM) 10K type strain sequencing project: providing services to taxonomists for standard genome sequencing and annotation.</title>
        <authorList>
            <consortium name="The Broad Institute Genomics Platform"/>
            <consortium name="The Broad Institute Genome Sequencing Center for Infectious Disease"/>
            <person name="Wu L."/>
            <person name="Ma J."/>
        </authorList>
    </citation>
    <scope>NUCLEOTIDE SEQUENCE [LARGE SCALE GENOMIC DNA]</scope>
    <source>
        <strain evidence="3 4">JCM 14323</strain>
    </source>
</reference>
<sequence>MPARTFRRGDRVILIHERARVGASPADIAAADVAGAVAGAPVFVLVHGLGMGHAYWGDLAERLAETGRVLALDLPGFGDSPKPRTPPSIPETGELLAGLLAELLRDEGVRHPVLVGHSSGAQVVAEAAARHPELVDRIVLVGPSVNPRERTAMKQVGRFVEDVAVIDPIAFEVGARAYLESGLRWTAANLRPMLRHRMEAVLPQVRADTLVIRGEEDRVVPRSWGQSVAALVPGARYAEIPGRGHEATVHRDGALHELILAHALGRRPGRTLAVHERRAALSRALGGSTTTRVGWILRDYGYGIRRRLDQLSAKRPPARWRHGDPRLPDVVLAPGLHEHWSFLAPLADALNAAGHRIVIIHGLGMNRRAVSDTSRRLQVALGRVPAPPSGRVIVAHSKGGLIAKHLLTDLERGTGPLGAGARARLDVRGAVTLATPYAGSARAKWFLDPGMRAFLPTDAEIVELQRFAEVNARIVSIFGTLDAHVPEGSALPGATNIIVPAAGHFRLTASPAAHRAAIDAVARVIALDSAARGTGTGSPRAGAARPVSDAPGRTRPTEDVPLDP</sequence>
<gene>
    <name evidence="3" type="ORF">GCM10009750_12020</name>
</gene>
<proteinExistence type="predicted"/>
<evidence type="ECO:0000313" key="3">
    <source>
        <dbReference type="EMBL" id="GAA1829911.1"/>
    </source>
</evidence>
<dbReference type="RefSeq" id="WP_246205829.1">
    <property type="nucleotide sequence ID" value="NZ_BAAANK010000003.1"/>
</dbReference>
<organism evidence="3 4">
    <name type="scientific">Agromyces salentinus</name>
    <dbReference type="NCBI Taxonomy" id="269421"/>
    <lineage>
        <taxon>Bacteria</taxon>
        <taxon>Bacillati</taxon>
        <taxon>Actinomycetota</taxon>
        <taxon>Actinomycetes</taxon>
        <taxon>Micrococcales</taxon>
        <taxon>Microbacteriaceae</taxon>
        <taxon>Agromyces</taxon>
    </lineage>
</organism>
<protein>
    <recommendedName>
        <fullName evidence="2">AB hydrolase-1 domain-containing protein</fullName>
    </recommendedName>
</protein>
<dbReference type="Pfam" id="PF12697">
    <property type="entry name" value="Abhydrolase_6"/>
    <property type="match status" value="1"/>
</dbReference>
<dbReference type="Gene3D" id="3.40.50.1820">
    <property type="entry name" value="alpha/beta hydrolase"/>
    <property type="match status" value="2"/>
</dbReference>
<dbReference type="InterPro" id="IPR029058">
    <property type="entry name" value="AB_hydrolase_fold"/>
</dbReference>
<dbReference type="SUPFAM" id="SSF53474">
    <property type="entry name" value="alpha/beta-Hydrolases"/>
    <property type="match status" value="2"/>
</dbReference>